<keyword evidence="1" id="KW-1133">Transmembrane helix</keyword>
<name>A0A942T7M1_9BACI</name>
<dbReference type="EMBL" id="JAGYPE010000007">
    <property type="protein sequence ID" value="MBS4186905.1"/>
    <property type="molecule type" value="Genomic_DNA"/>
</dbReference>
<keyword evidence="1" id="KW-0812">Transmembrane</keyword>
<proteinExistence type="predicted"/>
<evidence type="ECO:0000313" key="4">
    <source>
        <dbReference type="Proteomes" id="UP000677265"/>
    </source>
</evidence>
<comment type="caution">
    <text evidence="2">The sequence shown here is derived from an EMBL/GenBank/DDBJ whole genome shotgun (WGS) entry which is preliminary data.</text>
</comment>
<accession>A0A942T7M1</accession>
<protein>
    <submittedName>
        <fullName evidence="2">Uncharacterized protein</fullName>
    </submittedName>
</protein>
<evidence type="ECO:0000313" key="3">
    <source>
        <dbReference type="EMBL" id="MCH6269562.1"/>
    </source>
</evidence>
<dbReference type="AlphaFoldDB" id="A0A942T7M1"/>
<dbReference type="EMBL" id="JAGYPE020000112">
    <property type="protein sequence ID" value="MCH6269562.1"/>
    <property type="molecule type" value="Genomic_DNA"/>
</dbReference>
<sequence>MGKKMMIFGIVILLLSAVTVYWFYYSKPDRFLTNQQLVEEINHVFPEVAADTIQDIIHVDERHKVIPFVTKDNRYGLSYWAWKNHQWKAVYIDNAGEPKVWRVNQKNPSTYTIVWNIHPDDAVSYMKFYLKKDRNYLIRDGIETYYPGILLEKTVPLDGKSYGVLRMPAEWSSIIDSFDELNKAKQLNFFQDVFPARDLFFGWTPYKSSGEEAAIKATANGNSFHSGEEMIDFIMYVNESDLKSE</sequence>
<evidence type="ECO:0000313" key="2">
    <source>
        <dbReference type="EMBL" id="MBS4186905.1"/>
    </source>
</evidence>
<dbReference type="RefSeq" id="WP_213146659.1">
    <property type="nucleotide sequence ID" value="NZ_JAGYPE020000112.1"/>
</dbReference>
<organism evidence="2">
    <name type="scientific">Neobacillus citreus</name>
    <dbReference type="NCBI Taxonomy" id="2833578"/>
    <lineage>
        <taxon>Bacteria</taxon>
        <taxon>Bacillati</taxon>
        <taxon>Bacillota</taxon>
        <taxon>Bacilli</taxon>
        <taxon>Bacillales</taxon>
        <taxon>Bacillaceae</taxon>
        <taxon>Neobacillus</taxon>
    </lineage>
</organism>
<gene>
    <name evidence="3" type="ORF">KHB02_028940</name>
    <name evidence="2" type="ORF">KHB02_36650</name>
</gene>
<keyword evidence="4" id="KW-1185">Reference proteome</keyword>
<feature type="transmembrane region" description="Helical" evidence="1">
    <location>
        <begin position="7"/>
        <end position="25"/>
    </location>
</feature>
<keyword evidence="1" id="KW-0472">Membrane</keyword>
<dbReference type="Proteomes" id="UP000677265">
    <property type="component" value="Unassembled WGS sequence"/>
</dbReference>
<reference evidence="2" key="1">
    <citation type="submission" date="2021-05" db="EMBL/GenBank/DDBJ databases">
        <title>Novel Bacillus species.</title>
        <authorList>
            <person name="Liu G."/>
        </authorList>
    </citation>
    <scope>NUCLEOTIDE SEQUENCE</scope>
    <source>
        <strain evidence="2 4">FJAT-50051</strain>
    </source>
</reference>
<evidence type="ECO:0000256" key="1">
    <source>
        <dbReference type="SAM" id="Phobius"/>
    </source>
</evidence>